<dbReference type="EMBL" id="JAKZMO010000076">
    <property type="protein sequence ID" value="MDG5486997.1"/>
    <property type="molecule type" value="Genomic_DNA"/>
</dbReference>
<dbReference type="Gene3D" id="3.10.20.270">
    <property type="entry name" value="TmoB-like"/>
    <property type="match status" value="1"/>
</dbReference>
<dbReference type="Pfam" id="PF06234">
    <property type="entry name" value="TmoB"/>
    <property type="match status" value="1"/>
</dbReference>
<dbReference type="InterPro" id="IPR009355">
    <property type="entry name" value="Toluene_mOase_B"/>
</dbReference>
<sequence length="84" mass="9246">MAMMPVQGWVDGDFVVNLVPIDSDDAMDVVASKIAYHSVNRRVAAQHTPLRVRFKGHTLPLDATAASAGLEPMDYVEAFYEDQP</sequence>
<evidence type="ECO:0000313" key="2">
    <source>
        <dbReference type="Proteomes" id="UP001154266"/>
    </source>
</evidence>
<keyword evidence="1" id="KW-0560">Oxidoreductase</keyword>
<dbReference type="GO" id="GO:0004497">
    <property type="term" value="F:monooxygenase activity"/>
    <property type="evidence" value="ECO:0007669"/>
    <property type="project" value="UniProtKB-KW"/>
</dbReference>
<dbReference type="SUPFAM" id="SSF110814">
    <property type="entry name" value="TmoB-like"/>
    <property type="match status" value="1"/>
</dbReference>
<comment type="caution">
    <text evidence="1">The sequence shown here is derived from an EMBL/GenBank/DDBJ whole genome shotgun (WGS) entry which is preliminary data.</text>
</comment>
<keyword evidence="1" id="KW-0503">Monooxygenase</keyword>
<keyword evidence="2" id="KW-1185">Reference proteome</keyword>
<proteinExistence type="predicted"/>
<protein>
    <submittedName>
        <fullName evidence="1">Toluene monooxygenase</fullName>
    </submittedName>
</protein>
<reference evidence="1" key="1">
    <citation type="journal article" date="2023" name="Environ. Microbiol.">
        <title>The 2-methylpropene degradation pathway in Mycobacteriaceae family strains.</title>
        <authorList>
            <person name="Helbich S."/>
            <person name="Barrantes I."/>
            <person name="Dos Anjos Borges L.G."/>
            <person name="Pieper D.H."/>
            <person name="Vainshtein Y."/>
            <person name="Sohn K."/>
            <person name="Engesser K.H."/>
        </authorList>
    </citation>
    <scope>NUCLEOTIDE SEQUENCE</scope>
    <source>
        <strain evidence="1">IBE100</strain>
    </source>
</reference>
<evidence type="ECO:0000313" key="1">
    <source>
        <dbReference type="EMBL" id="MDG5486997.1"/>
    </source>
</evidence>
<dbReference type="InterPro" id="IPR036713">
    <property type="entry name" value="TmoB-like_sf"/>
</dbReference>
<accession>A0ABT6GZV5</accession>
<dbReference type="Proteomes" id="UP001154266">
    <property type="component" value="Unassembled WGS sequence"/>
</dbReference>
<name>A0ABT6GZV5_MYCGU</name>
<organism evidence="1 2">
    <name type="scientific">Mycolicibacterium gadium</name>
    <name type="common">Mycobacterium gadium</name>
    <dbReference type="NCBI Taxonomy" id="1794"/>
    <lineage>
        <taxon>Bacteria</taxon>
        <taxon>Bacillati</taxon>
        <taxon>Actinomycetota</taxon>
        <taxon>Actinomycetes</taxon>
        <taxon>Mycobacteriales</taxon>
        <taxon>Mycobacteriaceae</taxon>
        <taxon>Mycolicibacterium</taxon>
    </lineage>
</organism>
<dbReference type="RefSeq" id="WP_278224021.1">
    <property type="nucleotide sequence ID" value="NZ_JAKZMO010000076.1"/>
</dbReference>
<gene>
    <name evidence="1" type="ORF">MNO81_29800</name>
</gene>